<proteinExistence type="predicted"/>
<dbReference type="InterPro" id="IPR002110">
    <property type="entry name" value="Ankyrin_rpt"/>
</dbReference>
<evidence type="ECO:0000256" key="1">
    <source>
        <dbReference type="ARBA" id="ARBA00022737"/>
    </source>
</evidence>
<reference evidence="6" key="2">
    <citation type="submission" date="2009-11" db="EMBL/GenBank/DDBJ databases">
        <title>The Genome Sequence of Allomyces macrogynus strain ATCC 38327.</title>
        <authorList>
            <consortium name="The Broad Institute Genome Sequencing Platform"/>
            <person name="Russ C."/>
            <person name="Cuomo C."/>
            <person name="Shea T."/>
            <person name="Young S.K."/>
            <person name="Zeng Q."/>
            <person name="Koehrsen M."/>
            <person name="Haas B."/>
            <person name="Borodovsky M."/>
            <person name="Guigo R."/>
            <person name="Alvarado L."/>
            <person name="Berlin A."/>
            <person name="Borenstein D."/>
            <person name="Chen Z."/>
            <person name="Engels R."/>
            <person name="Freedman E."/>
            <person name="Gellesch M."/>
            <person name="Goldberg J."/>
            <person name="Griggs A."/>
            <person name="Gujja S."/>
            <person name="Heiman D."/>
            <person name="Hepburn T."/>
            <person name="Howarth C."/>
            <person name="Jen D."/>
            <person name="Larson L."/>
            <person name="Lewis B."/>
            <person name="Mehta T."/>
            <person name="Park D."/>
            <person name="Pearson M."/>
            <person name="Roberts A."/>
            <person name="Saif S."/>
            <person name="Shenoy N."/>
            <person name="Sisk P."/>
            <person name="Stolte C."/>
            <person name="Sykes S."/>
            <person name="Walk T."/>
            <person name="White J."/>
            <person name="Yandava C."/>
            <person name="Burger G."/>
            <person name="Gray M.W."/>
            <person name="Holland P.W.H."/>
            <person name="King N."/>
            <person name="Lang F.B.F."/>
            <person name="Roger A.J."/>
            <person name="Ruiz-Trillo I."/>
            <person name="Lander E."/>
            <person name="Nusbaum C."/>
        </authorList>
    </citation>
    <scope>NUCLEOTIDE SEQUENCE [LARGE SCALE GENOMIC DNA]</scope>
    <source>
        <strain evidence="6">ATCC 38327</strain>
    </source>
</reference>
<reference evidence="5 6" key="1">
    <citation type="submission" date="2009-11" db="EMBL/GenBank/DDBJ databases">
        <title>Annotation of Allomyces macrogynus ATCC 38327.</title>
        <authorList>
            <consortium name="The Broad Institute Genome Sequencing Platform"/>
            <person name="Russ C."/>
            <person name="Cuomo C."/>
            <person name="Burger G."/>
            <person name="Gray M.W."/>
            <person name="Holland P.W.H."/>
            <person name="King N."/>
            <person name="Lang F.B.F."/>
            <person name="Roger A.J."/>
            <person name="Ruiz-Trillo I."/>
            <person name="Young S.K."/>
            <person name="Zeng Q."/>
            <person name="Gargeya S."/>
            <person name="Fitzgerald M."/>
            <person name="Haas B."/>
            <person name="Abouelleil A."/>
            <person name="Alvarado L."/>
            <person name="Arachchi H.M."/>
            <person name="Berlin A."/>
            <person name="Chapman S.B."/>
            <person name="Gearin G."/>
            <person name="Goldberg J."/>
            <person name="Griggs A."/>
            <person name="Gujja S."/>
            <person name="Hansen M."/>
            <person name="Heiman D."/>
            <person name="Howarth C."/>
            <person name="Larimer J."/>
            <person name="Lui A."/>
            <person name="MacDonald P.J.P."/>
            <person name="McCowen C."/>
            <person name="Montmayeur A."/>
            <person name="Murphy C."/>
            <person name="Neiman D."/>
            <person name="Pearson M."/>
            <person name="Priest M."/>
            <person name="Roberts A."/>
            <person name="Saif S."/>
            <person name="Shea T."/>
            <person name="Sisk P."/>
            <person name="Stolte C."/>
            <person name="Sykes S."/>
            <person name="Wortman J."/>
            <person name="Nusbaum C."/>
            <person name="Birren B."/>
        </authorList>
    </citation>
    <scope>NUCLEOTIDE SEQUENCE [LARGE SCALE GENOMIC DNA]</scope>
    <source>
        <strain evidence="5 6">ATCC 38327</strain>
    </source>
</reference>
<evidence type="ECO:0000256" key="2">
    <source>
        <dbReference type="ARBA" id="ARBA00023043"/>
    </source>
</evidence>
<dbReference type="OMA" id="NIWIACS"/>
<dbReference type="PROSITE" id="PS50297">
    <property type="entry name" value="ANK_REP_REGION"/>
    <property type="match status" value="1"/>
</dbReference>
<name>A0A0L0TA24_ALLM3</name>
<dbReference type="PANTHER" id="PTHR24171:SF9">
    <property type="entry name" value="ANKYRIN REPEAT DOMAIN-CONTAINING PROTEIN 39"/>
    <property type="match status" value="1"/>
</dbReference>
<feature type="compositionally biased region" description="Low complexity" evidence="4">
    <location>
        <begin position="204"/>
        <end position="215"/>
    </location>
</feature>
<keyword evidence="6" id="KW-1185">Reference proteome</keyword>
<gene>
    <name evidence="5" type="ORF">AMAG_16154</name>
</gene>
<dbReference type="Proteomes" id="UP000054350">
    <property type="component" value="Unassembled WGS sequence"/>
</dbReference>
<evidence type="ECO:0000256" key="4">
    <source>
        <dbReference type="SAM" id="MobiDB-lite"/>
    </source>
</evidence>
<dbReference type="Gene3D" id="1.25.40.20">
    <property type="entry name" value="Ankyrin repeat-containing domain"/>
    <property type="match status" value="1"/>
</dbReference>
<feature type="repeat" description="ANK" evidence="3">
    <location>
        <begin position="47"/>
        <end position="79"/>
    </location>
</feature>
<evidence type="ECO:0000256" key="3">
    <source>
        <dbReference type="PROSITE-ProRule" id="PRU00023"/>
    </source>
</evidence>
<dbReference type="Pfam" id="PF12796">
    <property type="entry name" value="Ank_2"/>
    <property type="match status" value="1"/>
</dbReference>
<dbReference type="AlphaFoldDB" id="A0A0L0TA24"/>
<organism evidence="5 6">
    <name type="scientific">Allomyces macrogynus (strain ATCC 38327)</name>
    <name type="common">Allomyces javanicus var. macrogynus</name>
    <dbReference type="NCBI Taxonomy" id="578462"/>
    <lineage>
        <taxon>Eukaryota</taxon>
        <taxon>Fungi</taxon>
        <taxon>Fungi incertae sedis</taxon>
        <taxon>Blastocladiomycota</taxon>
        <taxon>Blastocladiomycetes</taxon>
        <taxon>Blastocladiales</taxon>
        <taxon>Blastocladiaceae</taxon>
        <taxon>Allomyces</taxon>
    </lineage>
</organism>
<dbReference type="EMBL" id="GG745373">
    <property type="protein sequence ID" value="KNE71592.1"/>
    <property type="molecule type" value="Genomic_DNA"/>
</dbReference>
<dbReference type="STRING" id="578462.A0A0L0TA24"/>
<dbReference type="OrthoDB" id="19174at2759"/>
<dbReference type="SUPFAM" id="SSF48403">
    <property type="entry name" value="Ankyrin repeat"/>
    <property type="match status" value="1"/>
</dbReference>
<accession>A0A0L0TA24</accession>
<dbReference type="InterPro" id="IPR036770">
    <property type="entry name" value="Ankyrin_rpt-contain_sf"/>
</dbReference>
<evidence type="ECO:0000313" key="6">
    <source>
        <dbReference type="Proteomes" id="UP000054350"/>
    </source>
</evidence>
<keyword evidence="1" id="KW-0677">Repeat</keyword>
<dbReference type="SMART" id="SM00248">
    <property type="entry name" value="ANK"/>
    <property type="match status" value="2"/>
</dbReference>
<dbReference type="eggNOG" id="KOG0504">
    <property type="taxonomic scope" value="Eukaryota"/>
</dbReference>
<protein>
    <submittedName>
        <fullName evidence="5">Uncharacterized protein</fullName>
    </submittedName>
</protein>
<evidence type="ECO:0000313" key="5">
    <source>
        <dbReference type="EMBL" id="KNE71592.1"/>
    </source>
</evidence>
<keyword evidence="2 3" id="KW-0040">ANK repeat</keyword>
<feature type="region of interest" description="Disordered" evidence="4">
    <location>
        <begin position="195"/>
        <end position="215"/>
    </location>
</feature>
<dbReference type="PANTHER" id="PTHR24171">
    <property type="entry name" value="ANKYRIN REPEAT DOMAIN-CONTAINING PROTEIN 39-RELATED"/>
    <property type="match status" value="1"/>
</dbReference>
<dbReference type="PROSITE" id="PS50088">
    <property type="entry name" value="ANK_REPEAT"/>
    <property type="match status" value="1"/>
</dbReference>
<dbReference type="VEuPathDB" id="FungiDB:AMAG_16154"/>
<sequence>MGRPIVDTTVPNPTASNNIWLECADGHVDRVAAFLDAGVDVNAQDDTGYSPLHAAASYNHVELVRFLLSKGANPNIADEDGDTPLHVAEDPTVLPIDVAAEDDRDAVVVLLAARLDAAGISYTLPAASDDDEDDLAHVLASDDEADNTPARDAAMARIERALQRSDLADGEAGDQELHAAVTELVLEQFQAGRARGAAAGGSSSGNSGAARGDQA</sequence>